<protein>
    <submittedName>
        <fullName evidence="5">Lrp/AsnC family transcriptional regulator for asnA, asnC and gidA</fullName>
    </submittedName>
</protein>
<dbReference type="InterPro" id="IPR036390">
    <property type="entry name" value="WH_DNA-bd_sf"/>
</dbReference>
<evidence type="ECO:0000259" key="4">
    <source>
        <dbReference type="Pfam" id="PF01037"/>
    </source>
</evidence>
<dbReference type="PRINTS" id="PR00033">
    <property type="entry name" value="HTHASNC"/>
</dbReference>
<comment type="caution">
    <text evidence="5">The sequence shown here is derived from an EMBL/GenBank/DDBJ whole genome shotgun (WGS) entry which is preliminary data.</text>
</comment>
<dbReference type="InterPro" id="IPR011008">
    <property type="entry name" value="Dimeric_a/b-barrel"/>
</dbReference>
<evidence type="ECO:0000313" key="5">
    <source>
        <dbReference type="EMBL" id="MDR6268352.1"/>
    </source>
</evidence>
<keyword evidence="2" id="KW-0238">DNA-binding</keyword>
<evidence type="ECO:0000256" key="2">
    <source>
        <dbReference type="ARBA" id="ARBA00023125"/>
    </source>
</evidence>
<dbReference type="Gene3D" id="1.10.10.10">
    <property type="entry name" value="Winged helix-like DNA-binding domain superfamily/Winged helix DNA-binding domain"/>
    <property type="match status" value="1"/>
</dbReference>
<dbReference type="SUPFAM" id="SSF54909">
    <property type="entry name" value="Dimeric alpha+beta barrel"/>
    <property type="match status" value="1"/>
</dbReference>
<dbReference type="Gene3D" id="3.30.70.920">
    <property type="match status" value="1"/>
</dbReference>
<gene>
    <name evidence="5" type="ORF">JOE69_000590</name>
</gene>
<dbReference type="InterPro" id="IPR019887">
    <property type="entry name" value="Tscrpt_reg_AsnC/Lrp_C"/>
</dbReference>
<evidence type="ECO:0000256" key="1">
    <source>
        <dbReference type="ARBA" id="ARBA00023015"/>
    </source>
</evidence>
<dbReference type="EMBL" id="JAVDQF010000001">
    <property type="protein sequence ID" value="MDR6268352.1"/>
    <property type="molecule type" value="Genomic_DNA"/>
</dbReference>
<keyword evidence="1" id="KW-0805">Transcription regulation</keyword>
<dbReference type="SMART" id="SM00344">
    <property type="entry name" value="HTH_ASNC"/>
    <property type="match status" value="1"/>
</dbReference>
<proteinExistence type="predicted"/>
<organism evidence="5 6">
    <name type="scientific">Arthrobacter russicus</name>
    <dbReference type="NCBI Taxonomy" id="172040"/>
    <lineage>
        <taxon>Bacteria</taxon>
        <taxon>Bacillati</taxon>
        <taxon>Actinomycetota</taxon>
        <taxon>Actinomycetes</taxon>
        <taxon>Micrococcales</taxon>
        <taxon>Micrococcaceae</taxon>
        <taxon>Arthrobacter</taxon>
    </lineage>
</organism>
<keyword evidence="3" id="KW-0804">Transcription</keyword>
<feature type="domain" description="Transcription regulator AsnC/Lrp ligand binding" evidence="4">
    <location>
        <begin position="71"/>
        <end position="139"/>
    </location>
</feature>
<dbReference type="PANTHER" id="PTHR30154">
    <property type="entry name" value="LEUCINE-RESPONSIVE REGULATORY PROTEIN"/>
    <property type="match status" value="1"/>
</dbReference>
<sequence length="154" mass="16736">MVDALDARIVKLYTLEPRTSILEASRQLGVARATLVSRLDKLQATGAIRSWAPSLQPMNFGYPVLAFCFLTIEQDKGHGAVVDALVDIPEIIDVHTVSGESDMLVKVAARSNSDLQRVLDAISATKVVVRSSTMLALDTHFEARTLPLFEASAE</sequence>
<dbReference type="RefSeq" id="WP_296363587.1">
    <property type="nucleotide sequence ID" value="NZ_BAAAHY010000006.1"/>
</dbReference>
<name>A0ABU1JAC3_9MICC</name>
<evidence type="ECO:0000313" key="6">
    <source>
        <dbReference type="Proteomes" id="UP001185069"/>
    </source>
</evidence>
<dbReference type="InterPro" id="IPR019888">
    <property type="entry name" value="Tscrpt_reg_AsnC-like"/>
</dbReference>
<dbReference type="PANTHER" id="PTHR30154:SF34">
    <property type="entry name" value="TRANSCRIPTIONAL REGULATOR AZLB"/>
    <property type="match status" value="1"/>
</dbReference>
<dbReference type="InterPro" id="IPR036388">
    <property type="entry name" value="WH-like_DNA-bd_sf"/>
</dbReference>
<dbReference type="InterPro" id="IPR000485">
    <property type="entry name" value="AsnC-type_HTH_dom"/>
</dbReference>
<dbReference type="Proteomes" id="UP001185069">
    <property type="component" value="Unassembled WGS sequence"/>
</dbReference>
<accession>A0ABU1JAC3</accession>
<evidence type="ECO:0000256" key="3">
    <source>
        <dbReference type="ARBA" id="ARBA00023163"/>
    </source>
</evidence>
<dbReference type="SUPFAM" id="SSF46785">
    <property type="entry name" value="Winged helix' DNA-binding domain"/>
    <property type="match status" value="1"/>
</dbReference>
<keyword evidence="6" id="KW-1185">Reference proteome</keyword>
<reference evidence="5 6" key="1">
    <citation type="submission" date="2023-07" db="EMBL/GenBank/DDBJ databases">
        <title>Sequencing the genomes of 1000 actinobacteria strains.</title>
        <authorList>
            <person name="Klenk H.-P."/>
        </authorList>
    </citation>
    <scope>NUCLEOTIDE SEQUENCE [LARGE SCALE GENOMIC DNA]</scope>
    <source>
        <strain evidence="5 6">DSM 14555</strain>
    </source>
</reference>
<dbReference type="Pfam" id="PF01037">
    <property type="entry name" value="AsnC_trans_reg"/>
    <property type="match status" value="1"/>
</dbReference>